<evidence type="ECO:0000313" key="3">
    <source>
        <dbReference type="Proteomes" id="UP000789405"/>
    </source>
</evidence>
<evidence type="ECO:0000313" key="2">
    <source>
        <dbReference type="EMBL" id="CAG8764971.1"/>
    </source>
</evidence>
<keyword evidence="3" id="KW-1185">Reference proteome</keyword>
<sequence length="39" mass="4365">NSEDIEITFAKNESTKATTIESAKTTPTNRKRKVENSHS</sequence>
<protein>
    <submittedName>
        <fullName evidence="2">27468_t:CDS:1</fullName>
    </submittedName>
</protein>
<reference evidence="2" key="1">
    <citation type="submission" date="2021-06" db="EMBL/GenBank/DDBJ databases">
        <authorList>
            <person name="Kallberg Y."/>
            <person name="Tangrot J."/>
            <person name="Rosling A."/>
        </authorList>
    </citation>
    <scope>NUCLEOTIDE SEQUENCE</scope>
    <source>
        <strain evidence="2">MA453B</strain>
    </source>
</reference>
<organism evidence="2 3">
    <name type="scientific">Dentiscutata erythropus</name>
    <dbReference type="NCBI Taxonomy" id="1348616"/>
    <lineage>
        <taxon>Eukaryota</taxon>
        <taxon>Fungi</taxon>
        <taxon>Fungi incertae sedis</taxon>
        <taxon>Mucoromycota</taxon>
        <taxon>Glomeromycotina</taxon>
        <taxon>Glomeromycetes</taxon>
        <taxon>Diversisporales</taxon>
        <taxon>Gigasporaceae</taxon>
        <taxon>Dentiscutata</taxon>
    </lineage>
</organism>
<feature type="region of interest" description="Disordered" evidence="1">
    <location>
        <begin position="1"/>
        <end position="39"/>
    </location>
</feature>
<comment type="caution">
    <text evidence="2">The sequence shown here is derived from an EMBL/GenBank/DDBJ whole genome shotgun (WGS) entry which is preliminary data.</text>
</comment>
<accession>A0A9N9J528</accession>
<evidence type="ECO:0000256" key="1">
    <source>
        <dbReference type="SAM" id="MobiDB-lite"/>
    </source>
</evidence>
<dbReference type="EMBL" id="CAJVPY010018032">
    <property type="protein sequence ID" value="CAG8764971.1"/>
    <property type="molecule type" value="Genomic_DNA"/>
</dbReference>
<feature type="compositionally biased region" description="Polar residues" evidence="1">
    <location>
        <begin position="11"/>
        <end position="28"/>
    </location>
</feature>
<feature type="non-terminal residue" evidence="2">
    <location>
        <position position="1"/>
    </location>
</feature>
<name>A0A9N9J528_9GLOM</name>
<dbReference type="AlphaFoldDB" id="A0A9N9J528"/>
<gene>
    <name evidence="2" type="ORF">DERYTH_LOCUS18158</name>
</gene>
<dbReference type="Proteomes" id="UP000789405">
    <property type="component" value="Unassembled WGS sequence"/>
</dbReference>
<proteinExistence type="predicted"/>